<feature type="domain" description="Nuclear receptor" evidence="11">
    <location>
        <begin position="27"/>
        <end position="104"/>
    </location>
</feature>
<dbReference type="HOGENOM" id="CLU_453598_0_0_1"/>
<keyword evidence="13" id="KW-1185">Reference proteome</keyword>
<dbReference type="EMBL" id="GL379790">
    <property type="protein sequence ID" value="EGT49463.1"/>
    <property type="molecule type" value="Genomic_DNA"/>
</dbReference>
<accession>G0MD95</accession>
<dbReference type="eggNOG" id="KOG3575">
    <property type="taxonomic scope" value="Eukaryota"/>
</dbReference>
<dbReference type="Pfam" id="PF00105">
    <property type="entry name" value="zf-C4"/>
    <property type="match status" value="2"/>
</dbReference>
<comment type="similarity">
    <text evidence="1">Belongs to the nuclear hormone receptor family.</text>
</comment>
<feature type="region of interest" description="Disordered" evidence="10">
    <location>
        <begin position="1"/>
        <end position="26"/>
    </location>
</feature>
<dbReference type="PANTHER" id="PTHR24082:SF507">
    <property type="entry name" value="BILE ACID RECEPTOR-RELATED"/>
    <property type="match status" value="1"/>
</dbReference>
<dbReference type="InterPro" id="IPR013088">
    <property type="entry name" value="Znf_NHR/GATA"/>
</dbReference>
<evidence type="ECO:0000313" key="13">
    <source>
        <dbReference type="Proteomes" id="UP000008068"/>
    </source>
</evidence>
<dbReference type="AlphaFoldDB" id="G0MD95"/>
<dbReference type="SUPFAM" id="SSF57716">
    <property type="entry name" value="Glucocorticoid receptor-like (DNA-binding domain)"/>
    <property type="match status" value="2"/>
</dbReference>
<keyword evidence="4" id="KW-0862">Zinc</keyword>
<evidence type="ECO:0000256" key="9">
    <source>
        <dbReference type="ARBA" id="ARBA00023242"/>
    </source>
</evidence>
<dbReference type="Proteomes" id="UP000008068">
    <property type="component" value="Unassembled WGS sequence"/>
</dbReference>
<evidence type="ECO:0000256" key="2">
    <source>
        <dbReference type="ARBA" id="ARBA00022723"/>
    </source>
</evidence>
<sequence length="602" mass="67844">MGSMPASETPPNPLQSILGKRKDPTDNTKCEVCGDQSGRTAFGVSTCKPCANFFDRITRKANPSPLNCRRGENCEIRPETRAACSSCRLKKCEEVGMKSQAKTSKRVQLFCKVCYGKTPFEMACGRCRKLFGRLFGMPLKVCKMEMECKITQRSRLTCSACFYNNCLAAGLTSADIRPPAQPLECSPDSPATVPQVQYPEYQEAAIVVSEIVVQEEEVPTTAPESGPCQLCRRKPKTKRFGLFDGIQMCRRCTLVVTKNTTGQSMDVCQREDGNCRQKRFIVHCFACLFKEYNQLKGGINLSATVPQDEIVTGLCKLCDKVPKNIPHEVFNGIQMCRRCKLFIRQGEEPLEECKDSGCKNHFPVVNCLACIFKKYKKLMEPDVENPEQQALTTVHPSHSPGFVPRPALTVWKRDDNGTYYNDLMMMKDPTTVTHDHRSLMIKGSAPQGYPNQGIHAPGEFISSFQEKVTEPEMYQYQAGRSHYPSSQPQEPEPEMYQYRPVRISEDNHSENQHSKSTLSLSKSYVQLGEESIPKVNSDWYSTSGIDKVGYEIGHHPENADPKQTIPLDNSDHYEQFWNPPLDTMLSVESYLSTFNPMESPLK</sequence>
<dbReference type="InterPro" id="IPR050234">
    <property type="entry name" value="Nuclear_hormone_rcpt_NR1"/>
</dbReference>
<dbReference type="GO" id="GO:0045944">
    <property type="term" value="P:positive regulation of transcription by RNA polymerase II"/>
    <property type="evidence" value="ECO:0007669"/>
    <property type="project" value="TreeGrafter"/>
</dbReference>
<dbReference type="GO" id="GO:0008270">
    <property type="term" value="F:zinc ion binding"/>
    <property type="evidence" value="ECO:0007669"/>
    <property type="project" value="UniProtKB-KW"/>
</dbReference>
<organism evidence="13">
    <name type="scientific">Caenorhabditis brenneri</name>
    <name type="common">Nematode worm</name>
    <dbReference type="NCBI Taxonomy" id="135651"/>
    <lineage>
        <taxon>Eukaryota</taxon>
        <taxon>Metazoa</taxon>
        <taxon>Ecdysozoa</taxon>
        <taxon>Nematoda</taxon>
        <taxon>Chromadorea</taxon>
        <taxon>Rhabditida</taxon>
        <taxon>Rhabditina</taxon>
        <taxon>Rhabditomorpha</taxon>
        <taxon>Rhabditoidea</taxon>
        <taxon>Rhabditidae</taxon>
        <taxon>Peloderinae</taxon>
        <taxon>Caenorhabditis</taxon>
    </lineage>
</organism>
<evidence type="ECO:0000256" key="3">
    <source>
        <dbReference type="ARBA" id="ARBA00022771"/>
    </source>
</evidence>
<protein>
    <recommendedName>
        <fullName evidence="11">Nuclear receptor domain-containing protein</fullName>
    </recommendedName>
</protein>
<reference evidence="13" key="1">
    <citation type="submission" date="2011-07" db="EMBL/GenBank/DDBJ databases">
        <authorList>
            <consortium name="Caenorhabditis brenneri Sequencing and Analysis Consortium"/>
            <person name="Wilson R.K."/>
        </authorList>
    </citation>
    <scope>NUCLEOTIDE SEQUENCE [LARGE SCALE GENOMIC DNA]</scope>
    <source>
        <strain evidence="13">PB2801</strain>
    </source>
</reference>
<evidence type="ECO:0000256" key="6">
    <source>
        <dbReference type="ARBA" id="ARBA00023125"/>
    </source>
</evidence>
<keyword evidence="3" id="KW-0863">Zinc-finger</keyword>
<dbReference type="PANTHER" id="PTHR24082">
    <property type="entry name" value="NUCLEAR HORMONE RECEPTOR"/>
    <property type="match status" value="1"/>
</dbReference>
<evidence type="ECO:0000256" key="8">
    <source>
        <dbReference type="ARBA" id="ARBA00023170"/>
    </source>
</evidence>
<dbReference type="SMART" id="SM00399">
    <property type="entry name" value="ZnF_C4"/>
    <property type="match status" value="1"/>
</dbReference>
<gene>
    <name evidence="12" type="ORF">CAEBREN_04586</name>
</gene>
<dbReference type="Gene3D" id="3.30.50.10">
    <property type="entry name" value="Erythroid Transcription Factor GATA-1, subunit A"/>
    <property type="match status" value="2"/>
</dbReference>
<name>G0MD95_CAEBE</name>
<dbReference type="GO" id="GO:0030154">
    <property type="term" value="P:cell differentiation"/>
    <property type="evidence" value="ECO:0007669"/>
    <property type="project" value="TreeGrafter"/>
</dbReference>
<dbReference type="GO" id="GO:0000978">
    <property type="term" value="F:RNA polymerase II cis-regulatory region sequence-specific DNA binding"/>
    <property type="evidence" value="ECO:0007669"/>
    <property type="project" value="TreeGrafter"/>
</dbReference>
<dbReference type="InterPro" id="IPR001628">
    <property type="entry name" value="Znf_hrmn_rcpt"/>
</dbReference>
<dbReference type="GO" id="GO:0090575">
    <property type="term" value="C:RNA polymerase II transcription regulator complex"/>
    <property type="evidence" value="ECO:0007669"/>
    <property type="project" value="TreeGrafter"/>
</dbReference>
<keyword evidence="8" id="KW-0675">Receptor</keyword>
<dbReference type="PRINTS" id="PR00047">
    <property type="entry name" value="STROIDFINGER"/>
</dbReference>
<keyword evidence="6" id="KW-0238">DNA-binding</keyword>
<evidence type="ECO:0000256" key="1">
    <source>
        <dbReference type="ARBA" id="ARBA00005993"/>
    </source>
</evidence>
<keyword evidence="5" id="KW-0805">Transcription regulation</keyword>
<evidence type="ECO:0000313" key="12">
    <source>
        <dbReference type="EMBL" id="EGT49463.1"/>
    </source>
</evidence>
<dbReference type="STRING" id="135651.G0MD95"/>
<dbReference type="InParanoid" id="G0MD95"/>
<dbReference type="PROSITE" id="PS51030">
    <property type="entry name" value="NUCLEAR_REC_DBD_2"/>
    <property type="match status" value="1"/>
</dbReference>
<evidence type="ECO:0000259" key="11">
    <source>
        <dbReference type="PROSITE" id="PS51030"/>
    </source>
</evidence>
<dbReference type="GO" id="GO:0000122">
    <property type="term" value="P:negative regulation of transcription by RNA polymerase II"/>
    <property type="evidence" value="ECO:0007669"/>
    <property type="project" value="TreeGrafter"/>
</dbReference>
<evidence type="ECO:0000256" key="5">
    <source>
        <dbReference type="ARBA" id="ARBA00023015"/>
    </source>
</evidence>
<evidence type="ECO:0000256" key="4">
    <source>
        <dbReference type="ARBA" id="ARBA00022833"/>
    </source>
</evidence>
<dbReference type="GO" id="GO:0004879">
    <property type="term" value="F:nuclear receptor activity"/>
    <property type="evidence" value="ECO:0007669"/>
    <property type="project" value="TreeGrafter"/>
</dbReference>
<keyword evidence="9" id="KW-0539">Nucleus</keyword>
<keyword evidence="7" id="KW-0804">Transcription</keyword>
<proteinExistence type="inferred from homology"/>
<evidence type="ECO:0000256" key="10">
    <source>
        <dbReference type="SAM" id="MobiDB-lite"/>
    </source>
</evidence>
<keyword evidence="2" id="KW-0479">Metal-binding</keyword>
<evidence type="ECO:0000256" key="7">
    <source>
        <dbReference type="ARBA" id="ARBA00023163"/>
    </source>
</evidence>